<evidence type="ECO:0000313" key="1">
    <source>
        <dbReference type="EMBL" id="SLN23250.1"/>
    </source>
</evidence>
<proteinExistence type="predicted"/>
<dbReference type="RefSeq" id="WP_085863373.1">
    <property type="nucleotide sequence ID" value="NZ_FWFT01000001.1"/>
</dbReference>
<dbReference type="Proteomes" id="UP000193623">
    <property type="component" value="Unassembled WGS sequence"/>
</dbReference>
<dbReference type="OrthoDB" id="7863719at2"/>
<reference evidence="1 2" key="1">
    <citation type="submission" date="2017-03" db="EMBL/GenBank/DDBJ databases">
        <authorList>
            <person name="Afonso C.L."/>
            <person name="Miller P.J."/>
            <person name="Scott M.A."/>
            <person name="Spackman E."/>
            <person name="Goraichik I."/>
            <person name="Dimitrov K.M."/>
            <person name="Suarez D.L."/>
            <person name="Swayne D.E."/>
        </authorList>
    </citation>
    <scope>NUCLEOTIDE SEQUENCE [LARGE SCALE GENOMIC DNA]</scope>
    <source>
        <strain evidence="1 2">CECT 8397</strain>
    </source>
</reference>
<dbReference type="EMBL" id="FWFT01000001">
    <property type="protein sequence ID" value="SLN23250.1"/>
    <property type="molecule type" value="Genomic_DNA"/>
</dbReference>
<dbReference type="AlphaFoldDB" id="A0A1Y5RRA4"/>
<accession>A0A1Y5RRA4</accession>
<sequence length="116" mass="11539">MTPETENDLDDLFADLAAEDVPVSDALLDRVMMDADAVLAASAPQAPAPVAQGLGAMLLEAIGGWPAFGGLAAATVAGVWLGVSPPAALSPLTESLGGSMIEVPLLDGDLLSALEG</sequence>
<keyword evidence="2" id="KW-1185">Reference proteome</keyword>
<gene>
    <name evidence="1" type="ORF">PSJ8397_00978</name>
</gene>
<organism evidence="1 2">
    <name type="scientific">Pseudooctadecabacter jejudonensis</name>
    <dbReference type="NCBI Taxonomy" id="1391910"/>
    <lineage>
        <taxon>Bacteria</taxon>
        <taxon>Pseudomonadati</taxon>
        <taxon>Pseudomonadota</taxon>
        <taxon>Alphaproteobacteria</taxon>
        <taxon>Rhodobacterales</taxon>
        <taxon>Paracoccaceae</taxon>
        <taxon>Pseudooctadecabacter</taxon>
    </lineage>
</organism>
<name>A0A1Y5RRA4_9RHOB</name>
<evidence type="ECO:0000313" key="2">
    <source>
        <dbReference type="Proteomes" id="UP000193623"/>
    </source>
</evidence>
<evidence type="ECO:0008006" key="3">
    <source>
        <dbReference type="Google" id="ProtNLM"/>
    </source>
</evidence>
<protein>
    <recommendedName>
        <fullName evidence="3">Dihydroorotate dehydrogenase</fullName>
    </recommendedName>
</protein>